<dbReference type="EMBL" id="MN739300">
    <property type="protein sequence ID" value="QHS97546.1"/>
    <property type="molecule type" value="Genomic_DNA"/>
</dbReference>
<dbReference type="AlphaFoldDB" id="A0A6C0BZD5"/>
<organism evidence="2">
    <name type="scientific">viral metagenome</name>
    <dbReference type="NCBI Taxonomy" id="1070528"/>
    <lineage>
        <taxon>unclassified sequences</taxon>
        <taxon>metagenomes</taxon>
        <taxon>organismal metagenomes</taxon>
    </lineage>
</organism>
<proteinExistence type="predicted"/>
<protein>
    <submittedName>
        <fullName evidence="2">Uncharacterized protein</fullName>
    </submittedName>
</protein>
<name>A0A6C0BZD5_9ZZZZ</name>
<evidence type="ECO:0000256" key="1">
    <source>
        <dbReference type="SAM" id="MobiDB-lite"/>
    </source>
</evidence>
<accession>A0A6C0BZD5</accession>
<reference evidence="2" key="1">
    <citation type="journal article" date="2020" name="Nature">
        <title>Giant virus diversity and host interactions through global metagenomics.</title>
        <authorList>
            <person name="Schulz F."/>
            <person name="Roux S."/>
            <person name="Paez-Espino D."/>
            <person name="Jungbluth S."/>
            <person name="Walsh D.A."/>
            <person name="Denef V.J."/>
            <person name="McMahon K.D."/>
            <person name="Konstantinidis K.T."/>
            <person name="Eloe-Fadrosh E.A."/>
            <person name="Kyrpides N.C."/>
            <person name="Woyke T."/>
        </authorList>
    </citation>
    <scope>NUCLEOTIDE SEQUENCE</scope>
    <source>
        <strain evidence="2">GVMAG-M-3300020182-33</strain>
    </source>
</reference>
<feature type="region of interest" description="Disordered" evidence="1">
    <location>
        <begin position="60"/>
        <end position="82"/>
    </location>
</feature>
<sequence length="119" mass="13544">MEDFFQKLKALDRLALAPSMRCNYEQLLCPFSPDHLHVTVPGKEEQFKGSSSHYNLIDSQTSATKATSTQDAARCPSSCHSSQQGEDRLAAILLHFEQYAYHPKVRERYGIYAAEYTNR</sequence>
<evidence type="ECO:0000313" key="2">
    <source>
        <dbReference type="EMBL" id="QHS97546.1"/>
    </source>
</evidence>
<feature type="compositionally biased region" description="Low complexity" evidence="1">
    <location>
        <begin position="60"/>
        <end position="73"/>
    </location>
</feature>